<organism evidence="1 2">
    <name type="scientific">Beta vulgaris subsp. vulgaris</name>
    <name type="common">Beet</name>
    <dbReference type="NCBI Taxonomy" id="3555"/>
    <lineage>
        <taxon>Eukaryota</taxon>
        <taxon>Viridiplantae</taxon>
        <taxon>Streptophyta</taxon>
        <taxon>Embryophyta</taxon>
        <taxon>Tracheophyta</taxon>
        <taxon>Spermatophyta</taxon>
        <taxon>Magnoliopsida</taxon>
        <taxon>eudicotyledons</taxon>
        <taxon>Gunneridae</taxon>
        <taxon>Pentapetalae</taxon>
        <taxon>Caryophyllales</taxon>
        <taxon>Chenopodiaceae</taxon>
        <taxon>Betoideae</taxon>
        <taxon>Beta</taxon>
    </lineage>
</organism>
<proteinExistence type="predicted"/>
<dbReference type="Proteomes" id="UP000035740">
    <property type="component" value="Unassembled WGS sequence"/>
</dbReference>
<dbReference type="Gramene" id="KMS94579">
    <property type="protein sequence ID" value="KMS94579"/>
    <property type="gene ID" value="BVRB_019990"/>
</dbReference>
<gene>
    <name evidence="1" type="ORF">BVRB_019990</name>
</gene>
<reference evidence="1 2" key="1">
    <citation type="journal article" date="2014" name="Nature">
        <title>The genome of the recently domesticated crop plant sugar beet (Beta vulgaris).</title>
        <authorList>
            <person name="Dohm J.C."/>
            <person name="Minoche A.E."/>
            <person name="Holtgrawe D."/>
            <person name="Capella-Gutierrez S."/>
            <person name="Zakrzewski F."/>
            <person name="Tafer H."/>
            <person name="Rupp O."/>
            <person name="Sorensen T.R."/>
            <person name="Stracke R."/>
            <person name="Reinhardt R."/>
            <person name="Goesmann A."/>
            <person name="Kraft T."/>
            <person name="Schulz B."/>
            <person name="Stadler P.F."/>
            <person name="Schmidt T."/>
            <person name="Gabaldon T."/>
            <person name="Lehrach H."/>
            <person name="Weisshaar B."/>
            <person name="Himmelbauer H."/>
        </authorList>
    </citation>
    <scope>NUCLEOTIDE SEQUENCE [LARGE SCALE GENOMIC DNA]</scope>
    <source>
        <tissue evidence="1">Taproot</tissue>
    </source>
</reference>
<dbReference type="EMBL" id="KQ092401">
    <property type="protein sequence ID" value="KMS94579.1"/>
    <property type="molecule type" value="Genomic_DNA"/>
</dbReference>
<evidence type="ECO:0000313" key="2">
    <source>
        <dbReference type="Proteomes" id="UP000035740"/>
    </source>
</evidence>
<dbReference type="AlphaFoldDB" id="A0A0J8B0R4"/>
<evidence type="ECO:0000313" key="1">
    <source>
        <dbReference type="EMBL" id="KMS94579.1"/>
    </source>
</evidence>
<accession>A0A0J8B0R4</accession>
<name>A0A0J8B0R4_BETVV</name>
<protein>
    <submittedName>
        <fullName evidence="1">Uncharacterized protein</fullName>
    </submittedName>
</protein>
<keyword evidence="2" id="KW-1185">Reference proteome</keyword>
<sequence length="60" mass="7288">MDYAEHPRPMLQLLESRLMKCSSLIDLPLMLPKERKNVNLKWSDYETEYDFAYRPDLNRI</sequence>